<dbReference type="InterPro" id="IPR027417">
    <property type="entry name" value="P-loop_NTPase"/>
</dbReference>
<dbReference type="Gene3D" id="3.40.50.300">
    <property type="entry name" value="P-loop containing nucleotide triphosphate hydrolases"/>
    <property type="match status" value="1"/>
</dbReference>
<keyword evidence="7" id="KW-1185">Reference proteome</keyword>
<dbReference type="InterPro" id="IPR003439">
    <property type="entry name" value="ABC_transporter-like_ATP-bd"/>
</dbReference>
<dbReference type="PANTHER" id="PTHR42788:SF19">
    <property type="entry name" value="ALIPHATIC SULFONATES IMPORT ATP-BINDING PROTEIN SSUB 2"/>
    <property type="match status" value="1"/>
</dbReference>
<dbReference type="Proteomes" id="UP001143372">
    <property type="component" value="Unassembled WGS sequence"/>
</dbReference>
<evidence type="ECO:0000259" key="5">
    <source>
        <dbReference type="PROSITE" id="PS50893"/>
    </source>
</evidence>
<dbReference type="InterPro" id="IPR017871">
    <property type="entry name" value="ABC_transporter-like_CS"/>
</dbReference>
<dbReference type="GO" id="GO:0016887">
    <property type="term" value="F:ATP hydrolysis activity"/>
    <property type="evidence" value="ECO:0007669"/>
    <property type="project" value="InterPro"/>
</dbReference>
<feature type="domain" description="ABC transporter" evidence="5">
    <location>
        <begin position="2"/>
        <end position="228"/>
    </location>
</feature>
<organism evidence="6 7">
    <name type="scientific">Hansschlegelia plantiphila</name>
    <dbReference type="NCBI Taxonomy" id="374655"/>
    <lineage>
        <taxon>Bacteria</taxon>
        <taxon>Pseudomonadati</taxon>
        <taxon>Pseudomonadota</taxon>
        <taxon>Alphaproteobacteria</taxon>
        <taxon>Hyphomicrobiales</taxon>
        <taxon>Methylopilaceae</taxon>
        <taxon>Hansschlegelia</taxon>
    </lineage>
</organism>
<reference evidence="6" key="1">
    <citation type="journal article" date="2014" name="Int. J. Syst. Evol. Microbiol.">
        <title>Complete genome sequence of Corynebacterium casei LMG S-19264T (=DSM 44701T), isolated from a smear-ripened cheese.</title>
        <authorList>
            <consortium name="US DOE Joint Genome Institute (JGI-PGF)"/>
            <person name="Walter F."/>
            <person name="Albersmeier A."/>
            <person name="Kalinowski J."/>
            <person name="Ruckert C."/>
        </authorList>
    </citation>
    <scope>NUCLEOTIDE SEQUENCE</scope>
    <source>
        <strain evidence="6">VKM B-2347</strain>
    </source>
</reference>
<dbReference type="Pfam" id="PF00005">
    <property type="entry name" value="ABC_tran"/>
    <property type="match status" value="1"/>
</dbReference>
<sequence>MLTLKQVSKTFGAGQQALSNVSLSVSEGRILAIVGGSGCGKSTLLRAIAGLDSPTSGEALLDGSRIIGPREEIGLVFQEPRLLPWLTVRGNVGFGLEGRPDAERRALVDEALERVGLLDKAEVWPRQLSGGQAQRAALARALVVRPKVLLLDEPFSALDAITRADLQDHLLELWAAFRATLVLVTHDVEEAVLLADEIVVMSSRPGRVFEQVAVDLPRPRERRSAALEAVARSVAASLDRAIDRNAVRRSLPKPAAA</sequence>
<keyword evidence="2" id="KW-0813">Transport</keyword>
<evidence type="ECO:0000313" key="6">
    <source>
        <dbReference type="EMBL" id="GLK69749.1"/>
    </source>
</evidence>
<protein>
    <submittedName>
        <fullName evidence="6">Nitrate/sulfonate/bicarbonate ABC transporter ATP-binding protein</fullName>
    </submittedName>
</protein>
<evidence type="ECO:0000256" key="3">
    <source>
        <dbReference type="ARBA" id="ARBA00022741"/>
    </source>
</evidence>
<evidence type="ECO:0000256" key="4">
    <source>
        <dbReference type="ARBA" id="ARBA00022840"/>
    </source>
</evidence>
<dbReference type="InterPro" id="IPR003593">
    <property type="entry name" value="AAA+_ATPase"/>
</dbReference>
<dbReference type="InterPro" id="IPR050166">
    <property type="entry name" value="ABC_transporter_ATP-bind"/>
</dbReference>
<keyword evidence="3" id="KW-0547">Nucleotide-binding</keyword>
<reference evidence="6" key="2">
    <citation type="submission" date="2023-01" db="EMBL/GenBank/DDBJ databases">
        <authorList>
            <person name="Sun Q."/>
            <person name="Evtushenko L."/>
        </authorList>
    </citation>
    <scope>NUCLEOTIDE SEQUENCE</scope>
    <source>
        <strain evidence="6">VKM B-2347</strain>
    </source>
</reference>
<dbReference type="PROSITE" id="PS00211">
    <property type="entry name" value="ABC_TRANSPORTER_1"/>
    <property type="match status" value="1"/>
</dbReference>
<dbReference type="PROSITE" id="PS50893">
    <property type="entry name" value="ABC_TRANSPORTER_2"/>
    <property type="match status" value="1"/>
</dbReference>
<accession>A0A9W6J5G8</accession>
<keyword evidence="4 6" id="KW-0067">ATP-binding</keyword>
<dbReference type="SUPFAM" id="SSF52540">
    <property type="entry name" value="P-loop containing nucleoside triphosphate hydrolases"/>
    <property type="match status" value="1"/>
</dbReference>
<name>A0A9W6J5G8_9HYPH</name>
<dbReference type="EMBL" id="BSFI01000023">
    <property type="protein sequence ID" value="GLK69749.1"/>
    <property type="molecule type" value="Genomic_DNA"/>
</dbReference>
<proteinExistence type="inferred from homology"/>
<dbReference type="PANTHER" id="PTHR42788">
    <property type="entry name" value="TAURINE IMPORT ATP-BINDING PROTEIN-RELATED"/>
    <property type="match status" value="1"/>
</dbReference>
<evidence type="ECO:0000313" key="7">
    <source>
        <dbReference type="Proteomes" id="UP001143372"/>
    </source>
</evidence>
<dbReference type="RefSeq" id="WP_271169968.1">
    <property type="nucleotide sequence ID" value="NZ_BSFI01000023.1"/>
</dbReference>
<evidence type="ECO:0000256" key="1">
    <source>
        <dbReference type="ARBA" id="ARBA00005417"/>
    </source>
</evidence>
<comment type="similarity">
    <text evidence="1">Belongs to the ABC transporter superfamily.</text>
</comment>
<dbReference type="SMART" id="SM00382">
    <property type="entry name" value="AAA"/>
    <property type="match status" value="1"/>
</dbReference>
<gene>
    <name evidence="6" type="ORF">GCM10008179_33870</name>
</gene>
<dbReference type="AlphaFoldDB" id="A0A9W6J5G8"/>
<comment type="caution">
    <text evidence="6">The sequence shown here is derived from an EMBL/GenBank/DDBJ whole genome shotgun (WGS) entry which is preliminary data.</text>
</comment>
<evidence type="ECO:0000256" key="2">
    <source>
        <dbReference type="ARBA" id="ARBA00022448"/>
    </source>
</evidence>
<dbReference type="CDD" id="cd03293">
    <property type="entry name" value="ABC_NrtD_SsuB_transporters"/>
    <property type="match status" value="1"/>
</dbReference>
<dbReference type="GO" id="GO:0005524">
    <property type="term" value="F:ATP binding"/>
    <property type="evidence" value="ECO:0007669"/>
    <property type="project" value="UniProtKB-KW"/>
</dbReference>